<dbReference type="Pfam" id="PF00652">
    <property type="entry name" value="Ricin_B_lectin"/>
    <property type="match status" value="1"/>
</dbReference>
<evidence type="ECO:0000256" key="1">
    <source>
        <dbReference type="SAM" id="MobiDB-lite"/>
    </source>
</evidence>
<reference evidence="4" key="1">
    <citation type="journal article" date="2014" name="Int. J. Syst. Evol. Microbiol.">
        <title>Complete genome sequence of Corynebacterium casei LMG S-19264T (=DSM 44701T), isolated from a smear-ripened cheese.</title>
        <authorList>
            <consortium name="US DOE Joint Genome Institute (JGI-PGF)"/>
            <person name="Walter F."/>
            <person name="Albersmeier A."/>
            <person name="Kalinowski J."/>
            <person name="Ruckert C."/>
        </authorList>
    </citation>
    <scope>NUCLEOTIDE SEQUENCE</scope>
    <source>
        <strain evidence="4">JCM 19831</strain>
    </source>
</reference>
<feature type="region of interest" description="Disordered" evidence="1">
    <location>
        <begin position="48"/>
        <end position="92"/>
    </location>
</feature>
<feature type="domain" description="Ricin B lectin" evidence="3">
    <location>
        <begin position="97"/>
        <end position="232"/>
    </location>
</feature>
<keyword evidence="5" id="KW-1185">Reference proteome</keyword>
<name>A0A917T222_9ACTN</name>
<dbReference type="RefSeq" id="WP_190248011.1">
    <property type="nucleotide sequence ID" value="NZ_BMPI01000002.1"/>
</dbReference>
<dbReference type="Proteomes" id="UP000642070">
    <property type="component" value="Unassembled WGS sequence"/>
</dbReference>
<dbReference type="EMBL" id="BMPI01000002">
    <property type="protein sequence ID" value="GGM07067.1"/>
    <property type="molecule type" value="Genomic_DNA"/>
</dbReference>
<evidence type="ECO:0000259" key="3">
    <source>
        <dbReference type="SMART" id="SM00458"/>
    </source>
</evidence>
<keyword evidence="2" id="KW-1133">Transmembrane helix</keyword>
<dbReference type="InterPro" id="IPR035992">
    <property type="entry name" value="Ricin_B-like_lectins"/>
</dbReference>
<feature type="compositionally biased region" description="Pro residues" evidence="1">
    <location>
        <begin position="69"/>
        <end position="88"/>
    </location>
</feature>
<comment type="caution">
    <text evidence="4">The sequence shown here is derived from an EMBL/GenBank/DDBJ whole genome shotgun (WGS) entry which is preliminary data.</text>
</comment>
<dbReference type="AlphaFoldDB" id="A0A917T222"/>
<dbReference type="InterPro" id="IPR000772">
    <property type="entry name" value="Ricin_B_lectin"/>
</dbReference>
<accession>A0A917T222</accession>
<dbReference type="Gene3D" id="2.80.10.50">
    <property type="match status" value="2"/>
</dbReference>
<evidence type="ECO:0000313" key="4">
    <source>
        <dbReference type="EMBL" id="GGM07067.1"/>
    </source>
</evidence>
<keyword evidence="2" id="KW-0472">Membrane</keyword>
<dbReference type="SUPFAM" id="SSF50370">
    <property type="entry name" value="Ricin B-like lectins"/>
    <property type="match status" value="1"/>
</dbReference>
<protein>
    <recommendedName>
        <fullName evidence="3">Ricin B lectin domain-containing protein</fullName>
    </recommendedName>
</protein>
<sequence>MTVYGGPRPTPPAPKPDPVILGAFAFLVVAIIVGAVLAAQAFVADDPAGPSTAQGGSGLPAATQSSAPAAPPSSAPPSPTASPTPSPTKPKALVEAKPSLLRASHSQLCLQSNDGNGSIGVQQPCDGNNRTELWVPQVLDGSQDTFRWVNAQDNRCLDVNGGSKDNGAQIVQWDCHGGPNQQWRLQRDGDGYRLVSVNSGKCIGVDGGRTDPGAEARQWDCDGSPNQRWVVQQ</sequence>
<dbReference type="SMART" id="SM00458">
    <property type="entry name" value="RICIN"/>
    <property type="match status" value="1"/>
</dbReference>
<dbReference type="PROSITE" id="PS50231">
    <property type="entry name" value="RICIN_B_LECTIN"/>
    <property type="match status" value="1"/>
</dbReference>
<evidence type="ECO:0000256" key="2">
    <source>
        <dbReference type="SAM" id="Phobius"/>
    </source>
</evidence>
<gene>
    <name evidence="4" type="ORF">GCM10007977_005120</name>
</gene>
<proteinExistence type="predicted"/>
<feature type="transmembrane region" description="Helical" evidence="2">
    <location>
        <begin position="20"/>
        <end position="43"/>
    </location>
</feature>
<reference evidence="4" key="2">
    <citation type="submission" date="2020-09" db="EMBL/GenBank/DDBJ databases">
        <authorList>
            <person name="Sun Q."/>
            <person name="Ohkuma M."/>
        </authorList>
    </citation>
    <scope>NUCLEOTIDE SEQUENCE</scope>
    <source>
        <strain evidence="4">JCM 19831</strain>
    </source>
</reference>
<evidence type="ECO:0000313" key="5">
    <source>
        <dbReference type="Proteomes" id="UP000642070"/>
    </source>
</evidence>
<organism evidence="4 5">
    <name type="scientific">Dactylosporangium sucinum</name>
    <dbReference type="NCBI Taxonomy" id="1424081"/>
    <lineage>
        <taxon>Bacteria</taxon>
        <taxon>Bacillati</taxon>
        <taxon>Actinomycetota</taxon>
        <taxon>Actinomycetes</taxon>
        <taxon>Micromonosporales</taxon>
        <taxon>Micromonosporaceae</taxon>
        <taxon>Dactylosporangium</taxon>
    </lineage>
</organism>
<keyword evidence="2" id="KW-0812">Transmembrane</keyword>
<dbReference type="CDD" id="cd00161">
    <property type="entry name" value="beta-trefoil_Ricin-like"/>
    <property type="match status" value="1"/>
</dbReference>